<comment type="subcellular location">
    <subcellularLocation>
        <location evidence="1">Membrane</location>
        <topology evidence="1">Multi-pass membrane protein</topology>
    </subcellularLocation>
</comment>
<feature type="transmembrane region" description="Helical" evidence="12">
    <location>
        <begin position="190"/>
        <end position="209"/>
    </location>
</feature>
<feature type="domain" description="Potassium channel tetramerisation-type BTB" evidence="14">
    <location>
        <begin position="1"/>
        <end position="72"/>
    </location>
</feature>
<dbReference type="Gene3D" id="1.20.120.350">
    <property type="entry name" value="Voltage-gated potassium channels. Chain C"/>
    <property type="match status" value="1"/>
</dbReference>
<dbReference type="SUPFAM" id="SSF54695">
    <property type="entry name" value="POZ domain"/>
    <property type="match status" value="1"/>
</dbReference>
<dbReference type="SUPFAM" id="SSF81324">
    <property type="entry name" value="Voltage-gated potassium channels"/>
    <property type="match status" value="1"/>
</dbReference>
<keyword evidence="16" id="KW-1185">Reference proteome</keyword>
<protein>
    <submittedName>
        <fullName evidence="17">BTB domain-containing protein</fullName>
    </submittedName>
</protein>
<keyword evidence="11" id="KW-0407">Ion channel</keyword>
<feature type="transmembrane region" description="Helical" evidence="12">
    <location>
        <begin position="290"/>
        <end position="306"/>
    </location>
</feature>
<dbReference type="EMBL" id="UXUI01010315">
    <property type="protein sequence ID" value="VDD95068.1"/>
    <property type="molecule type" value="Genomic_DNA"/>
</dbReference>
<organism evidence="17">
    <name type="scientific">Enterobius vermicularis</name>
    <name type="common">Human pinworm</name>
    <dbReference type="NCBI Taxonomy" id="51028"/>
    <lineage>
        <taxon>Eukaryota</taxon>
        <taxon>Metazoa</taxon>
        <taxon>Ecdysozoa</taxon>
        <taxon>Nematoda</taxon>
        <taxon>Chromadorea</taxon>
        <taxon>Rhabditida</taxon>
        <taxon>Spirurina</taxon>
        <taxon>Oxyuridomorpha</taxon>
        <taxon>Oxyuroidea</taxon>
        <taxon>Oxyuridae</taxon>
        <taxon>Enterobius</taxon>
    </lineage>
</organism>
<evidence type="ECO:0000256" key="7">
    <source>
        <dbReference type="ARBA" id="ARBA00022958"/>
    </source>
</evidence>
<keyword evidence="2" id="KW-0813">Transport</keyword>
<feature type="transmembrane region" description="Helical" evidence="12">
    <location>
        <begin position="257"/>
        <end position="278"/>
    </location>
</feature>
<dbReference type="PANTHER" id="PTHR11537">
    <property type="entry name" value="VOLTAGE-GATED POTASSIUM CHANNEL"/>
    <property type="match status" value="1"/>
</dbReference>
<dbReference type="Pfam" id="PF00520">
    <property type="entry name" value="Ion_trans"/>
    <property type="match status" value="1"/>
</dbReference>
<evidence type="ECO:0000256" key="10">
    <source>
        <dbReference type="ARBA" id="ARBA00023136"/>
    </source>
</evidence>
<accession>A0A0N4VI23</accession>
<dbReference type="InterPro" id="IPR011333">
    <property type="entry name" value="SKP1/BTB/POZ_sf"/>
</dbReference>
<evidence type="ECO:0000256" key="9">
    <source>
        <dbReference type="ARBA" id="ARBA00023065"/>
    </source>
</evidence>
<dbReference type="Gene3D" id="3.30.710.10">
    <property type="entry name" value="Potassium Channel Kv1.1, Chain A"/>
    <property type="match status" value="1"/>
</dbReference>
<evidence type="ECO:0000259" key="14">
    <source>
        <dbReference type="Pfam" id="PF02214"/>
    </source>
</evidence>
<sequence length="342" mass="39057">FPHTLLGNPISRSRFWNTATEEFFFDRHRASFEAILYIYQSNGVVKRPEAVPLDLFLKELKFFEMGDDIIESFWMSEGYEKPAEAMMPQNHFQRKVWELMEYPDSSVWARITAFISIFVITTSIVSFCLETLPDFRDLNETMSDTGLVERSRNWSNPFFAIECCCIIWFTVELMLRFLSCPCKLTFMTSFLNIIDFVAIAPFFFSLVWSDSAKNSSMSFAVLRVLRLVRVFRIFKLSRHSVGLQILGKTFKASIQEFCLLIFFLAIALVLFSSGVYFAEQNEPDTKFTSIPASFWFVLVTMTTVGYGDLTPTSVFGKVVGGACSLIGVLTLALPVPIIVSCK</sequence>
<evidence type="ECO:0000256" key="8">
    <source>
        <dbReference type="ARBA" id="ARBA00022989"/>
    </source>
</evidence>
<dbReference type="WBParaSite" id="EVEC_0001047401-mRNA-1">
    <property type="protein sequence ID" value="EVEC_0001047401-mRNA-1"/>
    <property type="gene ID" value="EVEC_0001047401"/>
</dbReference>
<evidence type="ECO:0000256" key="1">
    <source>
        <dbReference type="ARBA" id="ARBA00004141"/>
    </source>
</evidence>
<dbReference type="PRINTS" id="PR01491">
    <property type="entry name" value="KVCHANNEL"/>
</dbReference>
<keyword evidence="6" id="KW-0851">Voltage-gated channel</keyword>
<evidence type="ECO:0000259" key="13">
    <source>
        <dbReference type="Pfam" id="PF00520"/>
    </source>
</evidence>
<dbReference type="InterPro" id="IPR028325">
    <property type="entry name" value="VG_K_chnl"/>
</dbReference>
<dbReference type="Gene3D" id="1.10.287.70">
    <property type="match status" value="1"/>
</dbReference>
<feature type="transmembrane region" description="Helical" evidence="12">
    <location>
        <begin position="107"/>
        <end position="127"/>
    </location>
</feature>
<dbReference type="InterPro" id="IPR003968">
    <property type="entry name" value="K_chnl_volt-dep_Kv"/>
</dbReference>
<dbReference type="STRING" id="51028.A0A0N4VI23"/>
<feature type="domain" description="Ion transport" evidence="13">
    <location>
        <begin position="110"/>
        <end position="340"/>
    </location>
</feature>
<dbReference type="InterPro" id="IPR027359">
    <property type="entry name" value="Volt_channel_dom_sf"/>
</dbReference>
<reference evidence="17" key="1">
    <citation type="submission" date="2017-02" db="UniProtKB">
        <authorList>
            <consortium name="WormBaseParasite"/>
        </authorList>
    </citation>
    <scope>IDENTIFICATION</scope>
</reference>
<dbReference type="Proteomes" id="UP000274131">
    <property type="component" value="Unassembled WGS sequence"/>
</dbReference>
<reference evidence="15 16" key="2">
    <citation type="submission" date="2018-10" db="EMBL/GenBank/DDBJ databases">
        <authorList>
            <consortium name="Pathogen Informatics"/>
        </authorList>
    </citation>
    <scope>NUCLEOTIDE SEQUENCE [LARGE SCALE GENOMIC DNA]</scope>
</reference>
<keyword evidence="4 12" id="KW-0812">Transmembrane</keyword>
<dbReference type="InterPro" id="IPR003131">
    <property type="entry name" value="T1-type_BTB"/>
</dbReference>
<evidence type="ECO:0000256" key="3">
    <source>
        <dbReference type="ARBA" id="ARBA00022538"/>
    </source>
</evidence>
<evidence type="ECO:0000256" key="5">
    <source>
        <dbReference type="ARBA" id="ARBA00022826"/>
    </source>
</evidence>
<proteinExistence type="predicted"/>
<dbReference type="Pfam" id="PF02214">
    <property type="entry name" value="BTB_2"/>
    <property type="match status" value="1"/>
</dbReference>
<feature type="transmembrane region" description="Helical" evidence="12">
    <location>
        <begin position="318"/>
        <end position="339"/>
    </location>
</feature>
<name>A0A0N4VI23_ENTVE</name>
<keyword evidence="10 12" id="KW-0472">Membrane</keyword>
<dbReference type="OrthoDB" id="415460at2759"/>
<dbReference type="AlphaFoldDB" id="A0A0N4VI23"/>
<evidence type="ECO:0000256" key="11">
    <source>
        <dbReference type="ARBA" id="ARBA00023303"/>
    </source>
</evidence>
<keyword evidence="5" id="KW-0631">Potassium channel</keyword>
<evidence type="ECO:0000256" key="4">
    <source>
        <dbReference type="ARBA" id="ARBA00022692"/>
    </source>
</evidence>
<keyword evidence="8 12" id="KW-1133">Transmembrane helix</keyword>
<evidence type="ECO:0000313" key="17">
    <source>
        <dbReference type="WBParaSite" id="EVEC_0001047401-mRNA-1"/>
    </source>
</evidence>
<keyword evidence="3" id="KW-0633">Potassium transport</keyword>
<gene>
    <name evidence="15" type="ORF">EVEC_LOCUS9819</name>
</gene>
<dbReference type="GO" id="GO:0051260">
    <property type="term" value="P:protein homooligomerization"/>
    <property type="evidence" value="ECO:0007669"/>
    <property type="project" value="InterPro"/>
</dbReference>
<evidence type="ECO:0000313" key="15">
    <source>
        <dbReference type="EMBL" id="VDD95068.1"/>
    </source>
</evidence>
<dbReference type="InterPro" id="IPR005821">
    <property type="entry name" value="Ion_trans_dom"/>
</dbReference>
<dbReference type="GO" id="GO:0001508">
    <property type="term" value="P:action potential"/>
    <property type="evidence" value="ECO:0007669"/>
    <property type="project" value="TreeGrafter"/>
</dbReference>
<dbReference type="PRINTS" id="PR00169">
    <property type="entry name" value="KCHANNEL"/>
</dbReference>
<dbReference type="GO" id="GO:0005251">
    <property type="term" value="F:delayed rectifier potassium channel activity"/>
    <property type="evidence" value="ECO:0007669"/>
    <property type="project" value="TreeGrafter"/>
</dbReference>
<dbReference type="FunFam" id="1.20.120.350:FF:000071">
    <property type="entry name" value="Potassium voltage-gated channel protein shk-1"/>
    <property type="match status" value="1"/>
</dbReference>
<evidence type="ECO:0000256" key="2">
    <source>
        <dbReference type="ARBA" id="ARBA00022448"/>
    </source>
</evidence>
<evidence type="ECO:0000256" key="12">
    <source>
        <dbReference type="SAM" id="Phobius"/>
    </source>
</evidence>
<keyword evidence="9" id="KW-0406">Ion transport</keyword>
<dbReference type="GO" id="GO:0008076">
    <property type="term" value="C:voltage-gated potassium channel complex"/>
    <property type="evidence" value="ECO:0007669"/>
    <property type="project" value="InterPro"/>
</dbReference>
<keyword evidence="7" id="KW-0630">Potassium</keyword>
<evidence type="ECO:0000256" key="6">
    <source>
        <dbReference type="ARBA" id="ARBA00022882"/>
    </source>
</evidence>
<dbReference type="PRINTS" id="PR01496">
    <property type="entry name" value="SHAKERCHANEL"/>
</dbReference>
<dbReference type="InterPro" id="IPR003972">
    <property type="entry name" value="K_chnl_volt-dep_Kv1"/>
</dbReference>
<dbReference type="FunFam" id="1.10.287.70:FF:000002">
    <property type="entry name" value="Potassium voltage-gated channel subfamily a member"/>
    <property type="match status" value="1"/>
</dbReference>
<feature type="transmembrane region" description="Helical" evidence="12">
    <location>
        <begin position="158"/>
        <end position="178"/>
    </location>
</feature>
<evidence type="ECO:0000313" key="16">
    <source>
        <dbReference type="Proteomes" id="UP000274131"/>
    </source>
</evidence>
<dbReference type="PANTHER" id="PTHR11537:SF113">
    <property type="entry name" value="POTASSIUM VOLTAGE-GATED CHANNEL PROTEIN SHAKER"/>
    <property type="match status" value="1"/>
</dbReference>